<sequence>MVVDTLRCLGAHRLLAPEVSEITNTFWCVVDASAAAVEAYFIGHHRLGLVSFECEEGPPAHVTFTTITSNQPTHRLVSLKDDLNNSVKSEPNGLPGNCSFGDLVLTLDASRRRKIDVLLDGGLGAYGHVVHLMAICTLGQSYLAANNTLSAQECFTLAADQINHKLYQPPSLNTITHPELRKLAQSPEFSDQYLAWTEESLYSQIAVAAPETIAKLTRQYTLYFAQAATPSFRLKKSHSSQALPHIPCQHCRTPSTKEIQSSLEPHFRLFCISLLRPSSHTNNLPSQIPQQVLAEFQNMQFPRLAGDGDEETLKLEALRHARVVEMFEWTALVEVSSNSLESGGGVWESVEKGTAHKHTFENLKVLRHLSHAFASLLAHLCDSACDAEVQEALLAFAAYVKLYTRRRSEAITDAKKHHTSFNGSVIENEKVSDVVGVLINSVRVCLAWWRGDDALLETAKSYIDFALTLTLESDPTNKHLLHHVYRYKGIVYGELAMKSQFQQTAIESFKLSLEYRVPGDDGRGDWQLYYQLALQYGEAGDVAEAVSAVQESLGANPANYSQALEVWVDAASVVKKEGLAPEAVIVWDSVPVRVKEELFNLKLTQLAITAKLHGPRVALEALTLLFSLFSRMLTQSLNLGPITTNCPLHRSYAPSVSNGTSLSPTPAITHSRANTNVTTAGGSSQCPPYFGYSFRMYDLQVCLWTTAARLYTAVNLFVDAGLALAEAETLTKGWILVDGKVRGREGLLFQGDSAVLEERDSQGVIPLPTKKVSLLKKKPAVTSAPVGGVDVSKRWGVADASLRRVLADVCYGNALLKEAKYFEALETEKGIESSFQKYLPVSEADKTTRTSSIARRSSFHSTFTINHSYSGSSIPKSRRKRKPLSRIVHHVSPKLPSIPDDPPVTIDMIIDDLHICLALDDHHVPSRVTLAKMYQIKSAETLAEAEFWFERTCKHGKLRGSGGVECWAGLGSVMRETVESGEGGVVDVARLEAARECLYFAVEKDRTAAVRGLQCLGRLCE</sequence>
<reference evidence="4 5" key="1">
    <citation type="submission" date="2016-07" db="EMBL/GenBank/DDBJ databases">
        <title>Pervasive Adenine N6-methylation of Active Genes in Fungi.</title>
        <authorList>
            <consortium name="DOE Joint Genome Institute"/>
            <person name="Mondo S.J."/>
            <person name="Dannebaum R.O."/>
            <person name="Kuo R.C."/>
            <person name="Labutti K."/>
            <person name="Haridas S."/>
            <person name="Kuo A."/>
            <person name="Salamov A."/>
            <person name="Ahrendt S.R."/>
            <person name="Lipzen A."/>
            <person name="Sullivan W."/>
            <person name="Andreopoulos W.B."/>
            <person name="Clum A."/>
            <person name="Lindquist E."/>
            <person name="Daum C."/>
            <person name="Ramamoorthy G.K."/>
            <person name="Gryganskyi A."/>
            <person name="Culley D."/>
            <person name="Magnuson J.K."/>
            <person name="James T.Y."/>
            <person name="O'Malley M.A."/>
            <person name="Stajich J.E."/>
            <person name="Spatafora J.W."/>
            <person name="Visel A."/>
            <person name="Grigoriev I.V."/>
        </authorList>
    </citation>
    <scope>NUCLEOTIDE SEQUENCE [LARGE SCALE GENOMIC DNA]</scope>
    <source>
        <strain evidence="4 5">JEL800</strain>
    </source>
</reference>
<dbReference type="Gene3D" id="1.25.40.10">
    <property type="entry name" value="Tetratricopeptide repeat domain"/>
    <property type="match status" value="1"/>
</dbReference>
<feature type="repeat" description="TPR" evidence="3">
    <location>
        <begin position="526"/>
        <end position="559"/>
    </location>
</feature>
<name>A0A1Y2BPP4_9FUNG</name>
<comment type="similarity">
    <text evidence="2">Belongs to the YPP1 family.</text>
</comment>
<dbReference type="OrthoDB" id="29013at2759"/>
<accession>A0A1Y2BPP4</accession>
<gene>
    <name evidence="4" type="ORF">BCR33DRAFT_721932</name>
</gene>
<dbReference type="InterPro" id="IPR011990">
    <property type="entry name" value="TPR-like_helical_dom_sf"/>
</dbReference>
<organism evidence="4 5">
    <name type="scientific">Rhizoclosmatium globosum</name>
    <dbReference type="NCBI Taxonomy" id="329046"/>
    <lineage>
        <taxon>Eukaryota</taxon>
        <taxon>Fungi</taxon>
        <taxon>Fungi incertae sedis</taxon>
        <taxon>Chytridiomycota</taxon>
        <taxon>Chytridiomycota incertae sedis</taxon>
        <taxon>Chytridiomycetes</taxon>
        <taxon>Chytridiales</taxon>
        <taxon>Chytriomycetaceae</taxon>
        <taxon>Rhizoclosmatium</taxon>
    </lineage>
</organism>
<keyword evidence="5" id="KW-1185">Reference proteome</keyword>
<dbReference type="Proteomes" id="UP000193642">
    <property type="component" value="Unassembled WGS sequence"/>
</dbReference>
<dbReference type="EMBL" id="MCGO01000054">
    <property type="protein sequence ID" value="ORY36719.1"/>
    <property type="molecule type" value="Genomic_DNA"/>
</dbReference>
<comment type="function">
    <text evidence="1">Involved in endocytosis.</text>
</comment>
<evidence type="ECO:0000256" key="1">
    <source>
        <dbReference type="ARBA" id="ARBA00002550"/>
    </source>
</evidence>
<evidence type="ECO:0000256" key="3">
    <source>
        <dbReference type="PROSITE-ProRule" id="PRU00339"/>
    </source>
</evidence>
<dbReference type="SUPFAM" id="SSF81901">
    <property type="entry name" value="HCP-like"/>
    <property type="match status" value="1"/>
</dbReference>
<dbReference type="PANTHER" id="PTHR23083:SF464">
    <property type="entry name" value="TETRATRICOPEPTIDE REPEAT DOMAIN 7, ISOFORM A"/>
    <property type="match status" value="1"/>
</dbReference>
<dbReference type="PANTHER" id="PTHR23083">
    <property type="entry name" value="TETRATRICOPEPTIDE REPEAT PROTEIN, TPR"/>
    <property type="match status" value="1"/>
</dbReference>
<keyword evidence="3" id="KW-0802">TPR repeat</keyword>
<dbReference type="AlphaFoldDB" id="A0A1Y2BPP4"/>
<evidence type="ECO:0000256" key="2">
    <source>
        <dbReference type="ARBA" id="ARBA00038251"/>
    </source>
</evidence>
<evidence type="ECO:0000313" key="4">
    <source>
        <dbReference type="EMBL" id="ORY36719.1"/>
    </source>
</evidence>
<evidence type="ECO:0000313" key="5">
    <source>
        <dbReference type="Proteomes" id="UP000193642"/>
    </source>
</evidence>
<protein>
    <submittedName>
        <fullName evidence="4">Uncharacterized protein</fullName>
    </submittedName>
</protein>
<dbReference type="STRING" id="329046.A0A1Y2BPP4"/>
<dbReference type="InterPro" id="IPR051722">
    <property type="entry name" value="Endocytosis_PI4K-reg_protein"/>
</dbReference>
<comment type="caution">
    <text evidence="4">The sequence shown here is derived from an EMBL/GenBank/DDBJ whole genome shotgun (WGS) entry which is preliminary data.</text>
</comment>
<dbReference type="PROSITE" id="PS50005">
    <property type="entry name" value="TPR"/>
    <property type="match status" value="1"/>
</dbReference>
<proteinExistence type="inferred from homology"/>
<dbReference type="InterPro" id="IPR019734">
    <property type="entry name" value="TPR_rpt"/>
</dbReference>